<feature type="domain" description="Porphobilinogen deaminase C-terminal" evidence="10">
    <location>
        <begin position="228"/>
        <end position="295"/>
    </location>
</feature>
<dbReference type="Gene3D" id="3.40.190.10">
    <property type="entry name" value="Periplasmic binding protein-like II"/>
    <property type="match status" value="2"/>
</dbReference>
<dbReference type="GO" id="GO:0004418">
    <property type="term" value="F:hydroxymethylbilane synthase activity"/>
    <property type="evidence" value="ECO:0007669"/>
    <property type="project" value="UniProtKB-UniRule"/>
</dbReference>
<dbReference type="InterPro" id="IPR022418">
    <property type="entry name" value="Porphobilinogen_deaminase_C"/>
</dbReference>
<protein>
    <recommendedName>
        <fullName evidence="8">Porphobilinogen deaminase</fullName>
        <shortName evidence="8">PBG</shortName>
        <ecNumber evidence="8">2.5.1.61</ecNumber>
    </recommendedName>
    <alternativeName>
        <fullName evidence="8">Hydroxymethylbilane synthase</fullName>
        <shortName evidence="8">HMBS</shortName>
    </alternativeName>
    <alternativeName>
        <fullName evidence="8">Pre-uroporphyrinogen synthase</fullName>
    </alternativeName>
</protein>
<dbReference type="PANTHER" id="PTHR11557">
    <property type="entry name" value="PORPHOBILINOGEN DEAMINASE"/>
    <property type="match status" value="1"/>
</dbReference>
<comment type="caution">
    <text evidence="11">The sequence shown here is derived from an EMBL/GenBank/DDBJ whole genome shotgun (WGS) entry which is preliminary data.</text>
</comment>
<dbReference type="GO" id="GO:0006782">
    <property type="term" value="P:protoporphyrinogen IX biosynthetic process"/>
    <property type="evidence" value="ECO:0007669"/>
    <property type="project" value="UniProtKB-UniRule"/>
</dbReference>
<dbReference type="InterPro" id="IPR000860">
    <property type="entry name" value="HemC"/>
</dbReference>
<evidence type="ECO:0000256" key="7">
    <source>
        <dbReference type="ARBA" id="ARBA00048169"/>
    </source>
</evidence>
<dbReference type="InterPro" id="IPR036803">
    <property type="entry name" value="Porphobilinogen_deaminase_C_sf"/>
</dbReference>
<dbReference type="RefSeq" id="WP_101290391.1">
    <property type="nucleotide sequence ID" value="NZ_FOUQ01000002.1"/>
</dbReference>
<accession>A0A1I4RXV8</accession>
<keyword evidence="6 8" id="KW-0627">Porphyrin biosynthesis</keyword>
<evidence type="ECO:0000256" key="5">
    <source>
        <dbReference type="ARBA" id="ARBA00022679"/>
    </source>
</evidence>
<evidence type="ECO:0000256" key="8">
    <source>
        <dbReference type="HAMAP-Rule" id="MF_00260"/>
    </source>
</evidence>
<evidence type="ECO:0000313" key="11">
    <source>
        <dbReference type="EMBL" id="PKR87988.1"/>
    </source>
</evidence>
<dbReference type="FunFam" id="3.40.190.10:FF:000005">
    <property type="entry name" value="Porphobilinogen deaminase"/>
    <property type="match status" value="1"/>
</dbReference>
<evidence type="ECO:0000256" key="6">
    <source>
        <dbReference type="ARBA" id="ARBA00023244"/>
    </source>
</evidence>
<dbReference type="PRINTS" id="PR00151">
    <property type="entry name" value="PORPHBDMNASE"/>
</dbReference>
<evidence type="ECO:0000313" key="12">
    <source>
        <dbReference type="Proteomes" id="UP000233491"/>
    </source>
</evidence>
<comment type="subunit">
    <text evidence="4 8">Monomer.</text>
</comment>
<organism evidence="11 12">
    <name type="scientific">Pleomorphomonas diazotrophica</name>
    <dbReference type="NCBI Taxonomy" id="1166257"/>
    <lineage>
        <taxon>Bacteria</taxon>
        <taxon>Pseudomonadati</taxon>
        <taxon>Pseudomonadota</taxon>
        <taxon>Alphaproteobacteria</taxon>
        <taxon>Hyphomicrobiales</taxon>
        <taxon>Pleomorphomonadaceae</taxon>
        <taxon>Pleomorphomonas</taxon>
    </lineage>
</organism>
<dbReference type="Gene3D" id="3.30.160.40">
    <property type="entry name" value="Porphobilinogen deaminase, C-terminal domain"/>
    <property type="match status" value="1"/>
</dbReference>
<dbReference type="EMBL" id="PJNW01000014">
    <property type="protein sequence ID" value="PKR87988.1"/>
    <property type="molecule type" value="Genomic_DNA"/>
</dbReference>
<evidence type="ECO:0000256" key="4">
    <source>
        <dbReference type="ARBA" id="ARBA00011245"/>
    </source>
</evidence>
<comment type="catalytic activity">
    <reaction evidence="7 8">
        <text>4 porphobilinogen + H2O = hydroxymethylbilane + 4 NH4(+)</text>
        <dbReference type="Rhea" id="RHEA:13185"/>
        <dbReference type="ChEBI" id="CHEBI:15377"/>
        <dbReference type="ChEBI" id="CHEBI:28938"/>
        <dbReference type="ChEBI" id="CHEBI:57845"/>
        <dbReference type="ChEBI" id="CHEBI:58126"/>
        <dbReference type="EC" id="2.5.1.61"/>
    </reaction>
</comment>
<evidence type="ECO:0000259" key="10">
    <source>
        <dbReference type="Pfam" id="PF03900"/>
    </source>
</evidence>
<evidence type="ECO:0000256" key="2">
    <source>
        <dbReference type="ARBA" id="ARBA00004735"/>
    </source>
</evidence>
<dbReference type="GO" id="GO:0005737">
    <property type="term" value="C:cytoplasm"/>
    <property type="evidence" value="ECO:0007669"/>
    <property type="project" value="UniProtKB-UniRule"/>
</dbReference>
<keyword evidence="12" id="KW-1185">Reference proteome</keyword>
<comment type="similarity">
    <text evidence="3 8">Belongs to the HMBS family.</text>
</comment>
<dbReference type="UniPathway" id="UPA00251">
    <property type="reaction ID" value="UER00319"/>
</dbReference>
<comment type="pathway">
    <text evidence="2">Porphyrin-containing compound metabolism; protoporphyrin-IX biosynthesis; coproporphyrinogen-III from 5-aminolevulinate: step 2/4.</text>
</comment>
<proteinExistence type="inferred from homology"/>
<sequence length="306" mass="32245">MQPKPIRLGTRSSPLALAQAHEVRDRLIAAWGVSAPEIEIVPMSTAGDRIQDRPLAEVGGKGLFTEEIEAGLLSGALDIAVHSSKDMPTVLPDGLVLGHFLEREDPRDAFVSLKYRSLAELPEAAVVGTASLRRAAIVRRLRPDVVVVPYRGNVQTRLRKLGEGVADATLLAVAGLKRLGMFDVATEILDIEAFPPAVGQGAIGIESRADDPRIAELLAPIHHRPTAIALTCERAYLARLDGSCRTPIAGHAVATDGGVDLHGLILTPDGSVAHEGRESGSDPESVGDRLGTRLAALAGPGFFSGS</sequence>
<feature type="domain" description="Porphobilinogen deaminase N-terminal" evidence="9">
    <location>
        <begin position="6"/>
        <end position="215"/>
    </location>
</feature>
<dbReference type="EC" id="2.5.1.61" evidence="8"/>
<dbReference type="AlphaFoldDB" id="A0A1I4RXV8"/>
<dbReference type="SUPFAM" id="SSF54782">
    <property type="entry name" value="Porphobilinogen deaminase (hydroxymethylbilane synthase), C-terminal domain"/>
    <property type="match status" value="1"/>
</dbReference>
<gene>
    <name evidence="8" type="primary">hemC</name>
    <name evidence="11" type="ORF">CXZ10_16120</name>
</gene>
<evidence type="ECO:0000259" key="9">
    <source>
        <dbReference type="Pfam" id="PF01379"/>
    </source>
</evidence>
<feature type="modified residue" description="S-(dipyrrolylmethanemethyl)cysteine" evidence="8">
    <location>
        <position position="244"/>
    </location>
</feature>
<dbReference type="PIRSF" id="PIRSF001438">
    <property type="entry name" value="4pyrrol_synth_OHMeBilane_synth"/>
    <property type="match status" value="1"/>
</dbReference>
<reference evidence="11 12" key="1">
    <citation type="submission" date="2017-12" db="EMBL/GenBank/DDBJ databases">
        <title>Anaerobic carbon monoxide metabolism by Pleomorphomonas carboxyditropha sp. nov., a new mesophilic hydrogenogenic carboxidotroph.</title>
        <authorList>
            <person name="Esquivel-Elizondo S."/>
            <person name="Krajmalnik-Brown R."/>
        </authorList>
    </citation>
    <scope>NUCLEOTIDE SEQUENCE [LARGE SCALE GENOMIC DNA]</scope>
    <source>
        <strain evidence="11 12">R5-392</strain>
    </source>
</reference>
<dbReference type="PANTHER" id="PTHR11557:SF0">
    <property type="entry name" value="PORPHOBILINOGEN DEAMINASE"/>
    <property type="match status" value="1"/>
</dbReference>
<keyword evidence="5 8" id="KW-0808">Transferase</keyword>
<evidence type="ECO:0000256" key="3">
    <source>
        <dbReference type="ARBA" id="ARBA00005638"/>
    </source>
</evidence>
<dbReference type="SUPFAM" id="SSF53850">
    <property type="entry name" value="Periplasmic binding protein-like II"/>
    <property type="match status" value="1"/>
</dbReference>
<dbReference type="InterPro" id="IPR022417">
    <property type="entry name" value="Porphobilin_deaminase_N"/>
</dbReference>
<dbReference type="Pfam" id="PF03900">
    <property type="entry name" value="Porphobil_deamC"/>
    <property type="match status" value="1"/>
</dbReference>
<dbReference type="Pfam" id="PF01379">
    <property type="entry name" value="Porphobil_deam"/>
    <property type="match status" value="1"/>
</dbReference>
<dbReference type="NCBIfam" id="TIGR00212">
    <property type="entry name" value="hemC"/>
    <property type="match status" value="1"/>
</dbReference>
<comment type="cofactor">
    <cofactor evidence="8">
        <name>dipyrromethane</name>
        <dbReference type="ChEBI" id="CHEBI:60342"/>
    </cofactor>
    <text evidence="8">Binds 1 dipyrromethane group covalently.</text>
</comment>
<comment type="function">
    <text evidence="1 8">Tetrapolymerization of the monopyrrole PBG into the hydroxymethylbilane pre-uroporphyrinogen in several discrete steps.</text>
</comment>
<name>A0A1I4RXV8_9HYPH</name>
<evidence type="ECO:0000256" key="1">
    <source>
        <dbReference type="ARBA" id="ARBA00002869"/>
    </source>
</evidence>
<dbReference type="HAMAP" id="MF_00260">
    <property type="entry name" value="Porphobil_deam"/>
    <property type="match status" value="1"/>
</dbReference>
<comment type="miscellaneous">
    <text evidence="8">The porphobilinogen subunits are added to the dipyrromethane group.</text>
</comment>
<dbReference type="Proteomes" id="UP000233491">
    <property type="component" value="Unassembled WGS sequence"/>
</dbReference>
<dbReference type="OrthoDB" id="9810298at2"/>